<evidence type="ECO:0000313" key="1">
    <source>
        <dbReference type="EMBL" id="MCI0754712.1"/>
    </source>
</evidence>
<organism evidence="1 2">
    <name type="scientific">Teichococcus vastitatis</name>
    <dbReference type="NCBI Taxonomy" id="2307076"/>
    <lineage>
        <taxon>Bacteria</taxon>
        <taxon>Pseudomonadati</taxon>
        <taxon>Pseudomonadota</taxon>
        <taxon>Alphaproteobacteria</taxon>
        <taxon>Acetobacterales</taxon>
        <taxon>Roseomonadaceae</taxon>
        <taxon>Roseomonas</taxon>
    </lineage>
</organism>
<comment type="caution">
    <text evidence="1">The sequence shown here is derived from an EMBL/GenBank/DDBJ whole genome shotgun (WGS) entry which is preliminary data.</text>
</comment>
<protein>
    <submittedName>
        <fullName evidence="1">Uncharacterized protein</fullName>
    </submittedName>
</protein>
<dbReference type="Proteomes" id="UP001201985">
    <property type="component" value="Unassembled WGS sequence"/>
</dbReference>
<reference evidence="1 2" key="1">
    <citation type="submission" date="2022-03" db="EMBL/GenBank/DDBJ databases">
        <title>Complete genome analysis of Roseomonas KG 17.1 : a prolific producer of plant growth promoters.</title>
        <authorList>
            <person name="Saadouli I."/>
            <person name="Najjari A."/>
            <person name="Mosbah A."/>
            <person name="Ouzari H.I."/>
        </authorList>
    </citation>
    <scope>NUCLEOTIDE SEQUENCE [LARGE SCALE GENOMIC DNA]</scope>
    <source>
        <strain evidence="1 2">KG17-1</strain>
    </source>
</reference>
<evidence type="ECO:0000313" key="2">
    <source>
        <dbReference type="Proteomes" id="UP001201985"/>
    </source>
</evidence>
<gene>
    <name evidence="1" type="ORF">MON41_13185</name>
</gene>
<keyword evidence="2" id="KW-1185">Reference proteome</keyword>
<proteinExistence type="predicted"/>
<dbReference type="RefSeq" id="WP_241793013.1">
    <property type="nucleotide sequence ID" value="NZ_JALBUU010000004.1"/>
</dbReference>
<dbReference type="EMBL" id="JALBUU010000004">
    <property type="protein sequence ID" value="MCI0754712.1"/>
    <property type="molecule type" value="Genomic_DNA"/>
</dbReference>
<name>A0ABS9W650_9PROT</name>
<accession>A0ABS9W650</accession>
<sequence length="110" mass="12635">MDANLNFDSLIRAHLEADGAIEDVRPEDFVPAGRLYSAYVRALGGRIPKERDDIFVLWVEEQRHKFHADFLGVPAPPLAELGRERQRGFRSISEMLMFAQWLSEEAHSRV</sequence>